<dbReference type="GO" id="GO:0120159">
    <property type="term" value="F:rRNA pseudouridine synthase activity"/>
    <property type="evidence" value="ECO:0007669"/>
    <property type="project" value="UniProtKB-ARBA"/>
</dbReference>
<dbReference type="Gene3D" id="3.30.70.580">
    <property type="entry name" value="Pseudouridine synthase I, catalytic domain, N-terminal subdomain"/>
    <property type="match status" value="1"/>
</dbReference>
<evidence type="ECO:0000256" key="5">
    <source>
        <dbReference type="RuleBase" id="RU003887"/>
    </source>
</evidence>
<organism evidence="7 8">
    <name type="scientific">Stackebrandtia nassauensis (strain DSM 44728 / CIP 108903 / NRRL B-16338 / NBRC 102104 / LLR-40K-21)</name>
    <dbReference type="NCBI Taxonomy" id="446470"/>
    <lineage>
        <taxon>Bacteria</taxon>
        <taxon>Bacillati</taxon>
        <taxon>Actinomycetota</taxon>
        <taxon>Actinomycetes</taxon>
        <taxon>Glycomycetales</taxon>
        <taxon>Glycomycetaceae</taxon>
        <taxon>Stackebrandtia</taxon>
    </lineage>
</organism>
<dbReference type="eggNOG" id="COG1187">
    <property type="taxonomic scope" value="Bacteria"/>
</dbReference>
<dbReference type="InterPro" id="IPR042092">
    <property type="entry name" value="PsdUridine_s_RsuA/RluB/E/F_cat"/>
</dbReference>
<dbReference type="EMBL" id="CP001778">
    <property type="protein sequence ID" value="ADD44070.1"/>
    <property type="molecule type" value="Genomic_DNA"/>
</dbReference>
<evidence type="ECO:0000256" key="3">
    <source>
        <dbReference type="ARBA" id="ARBA00023235"/>
    </source>
</evidence>
<comment type="similarity">
    <text evidence="2 5">Belongs to the pseudouridine synthase RsuA family.</text>
</comment>
<dbReference type="GO" id="GO:0000455">
    <property type="term" value="P:enzyme-directed rRNA pseudouridine synthesis"/>
    <property type="evidence" value="ECO:0007669"/>
    <property type="project" value="UniProtKB-ARBA"/>
</dbReference>
<proteinExistence type="inferred from homology"/>
<dbReference type="InterPro" id="IPR000748">
    <property type="entry name" value="PsdUridine_synth_RsuA/RluB/E/F"/>
</dbReference>
<dbReference type="InterPro" id="IPR018496">
    <property type="entry name" value="PsdUridine_synth_RsuA/RluB_CS"/>
</dbReference>
<dbReference type="PANTHER" id="PTHR47683">
    <property type="entry name" value="PSEUDOURIDINE SYNTHASE FAMILY PROTEIN-RELATED"/>
    <property type="match status" value="1"/>
</dbReference>
<keyword evidence="8" id="KW-1185">Reference proteome</keyword>
<name>D3Q521_STANL</name>
<evidence type="ECO:0000256" key="4">
    <source>
        <dbReference type="PROSITE-ProRule" id="PRU00182"/>
    </source>
</evidence>
<dbReference type="InterPro" id="IPR020094">
    <property type="entry name" value="TruA/RsuA/RluB/E/F_N"/>
</dbReference>
<dbReference type="CDD" id="cd02870">
    <property type="entry name" value="PseudoU_synth_RsuA_like"/>
    <property type="match status" value="1"/>
</dbReference>
<feature type="domain" description="RNA-binding S4" evidence="6">
    <location>
        <begin position="8"/>
        <end position="66"/>
    </location>
</feature>
<dbReference type="CDD" id="cd00165">
    <property type="entry name" value="S4"/>
    <property type="match status" value="1"/>
</dbReference>
<keyword evidence="3 5" id="KW-0413">Isomerase</keyword>
<dbReference type="SMART" id="SM00363">
    <property type="entry name" value="S4"/>
    <property type="match status" value="1"/>
</dbReference>
<dbReference type="InterPro" id="IPR020103">
    <property type="entry name" value="PsdUridine_synth_cat_dom_sf"/>
</dbReference>
<dbReference type="Pfam" id="PF00849">
    <property type="entry name" value="PseudoU_synth_2"/>
    <property type="match status" value="1"/>
</dbReference>
<dbReference type="Proteomes" id="UP000000844">
    <property type="component" value="Chromosome"/>
</dbReference>
<dbReference type="InterPro" id="IPR006145">
    <property type="entry name" value="PsdUridine_synth_RsuA/RluA"/>
</dbReference>
<dbReference type="Gene3D" id="3.30.70.1560">
    <property type="entry name" value="Alpha-L RNA-binding motif"/>
    <property type="match status" value="1"/>
</dbReference>
<evidence type="ECO:0000313" key="7">
    <source>
        <dbReference type="EMBL" id="ADD44070.1"/>
    </source>
</evidence>
<dbReference type="OrthoDB" id="9807213at2"/>
<gene>
    <name evidence="7" type="ordered locus">Snas_4425</name>
</gene>
<dbReference type="NCBIfam" id="TIGR00093">
    <property type="entry name" value="pseudouridine synthase"/>
    <property type="match status" value="1"/>
</dbReference>
<reference evidence="7 8" key="1">
    <citation type="journal article" date="2009" name="Stand. Genomic Sci.">
        <title>Complete genome sequence of Stackebrandtia nassauensis type strain (LLR-40K-21).</title>
        <authorList>
            <person name="Munk C."/>
            <person name="Lapidus A."/>
            <person name="Copeland A."/>
            <person name="Jando M."/>
            <person name="Mayilraj S."/>
            <person name="Glavina Del Rio T."/>
            <person name="Nolan M."/>
            <person name="Chen F."/>
            <person name="Lucas S."/>
            <person name="Tice H."/>
            <person name="Cheng J.F."/>
            <person name="Han C."/>
            <person name="Detter J.C."/>
            <person name="Bruce D."/>
            <person name="Goodwin L."/>
            <person name="Chain P."/>
            <person name="Pitluck S."/>
            <person name="Goker M."/>
            <person name="Ovchinikova G."/>
            <person name="Pati A."/>
            <person name="Ivanova N."/>
            <person name="Mavromatis K."/>
            <person name="Chen A."/>
            <person name="Palaniappan K."/>
            <person name="Land M."/>
            <person name="Hauser L."/>
            <person name="Chang Y.J."/>
            <person name="Jeffries C.D."/>
            <person name="Bristow J."/>
            <person name="Eisen J.A."/>
            <person name="Markowitz V."/>
            <person name="Hugenholtz P."/>
            <person name="Kyrpides N.C."/>
            <person name="Klenk H.P."/>
        </authorList>
    </citation>
    <scope>NUCLEOTIDE SEQUENCE [LARGE SCALE GENOMIC DNA]</scope>
    <source>
        <strain evidence="8">DSM 44728 / CIP 108903 / NRRL B-16338 / NBRC 102104 / LLR-40K-21</strain>
    </source>
</reference>
<dbReference type="Pfam" id="PF01479">
    <property type="entry name" value="S4"/>
    <property type="match status" value="1"/>
</dbReference>
<dbReference type="InterPro" id="IPR036986">
    <property type="entry name" value="S4_RNA-bd_sf"/>
</dbReference>
<accession>D3Q521</accession>
<dbReference type="STRING" id="446470.Snas_4425"/>
<protein>
    <recommendedName>
        <fullName evidence="5">Pseudouridine synthase</fullName>
        <ecNumber evidence="5">5.4.99.-</ecNumber>
    </recommendedName>
</protein>
<dbReference type="PROSITE" id="PS01149">
    <property type="entry name" value="PSI_RSU"/>
    <property type="match status" value="1"/>
</dbReference>
<evidence type="ECO:0000256" key="2">
    <source>
        <dbReference type="ARBA" id="ARBA00008348"/>
    </source>
</evidence>
<dbReference type="KEGG" id="sna:Snas_4425"/>
<dbReference type="SUPFAM" id="SSF55174">
    <property type="entry name" value="Alpha-L RNA-binding motif"/>
    <property type="match status" value="1"/>
</dbReference>
<evidence type="ECO:0000256" key="1">
    <source>
        <dbReference type="ARBA" id="ARBA00000073"/>
    </source>
</evidence>
<dbReference type="EC" id="5.4.99.-" evidence="5"/>
<dbReference type="FunFam" id="3.10.290.10:FF:000003">
    <property type="entry name" value="Pseudouridine synthase"/>
    <property type="match status" value="1"/>
</dbReference>
<dbReference type="SUPFAM" id="SSF55120">
    <property type="entry name" value="Pseudouridine synthase"/>
    <property type="match status" value="1"/>
</dbReference>
<keyword evidence="4" id="KW-0694">RNA-binding</keyword>
<dbReference type="Gene3D" id="3.10.290.10">
    <property type="entry name" value="RNA-binding S4 domain"/>
    <property type="match status" value="1"/>
</dbReference>
<dbReference type="InterPro" id="IPR002942">
    <property type="entry name" value="S4_RNA-bd"/>
</dbReference>
<dbReference type="PROSITE" id="PS50889">
    <property type="entry name" value="S4"/>
    <property type="match status" value="1"/>
</dbReference>
<evidence type="ECO:0000259" key="6">
    <source>
        <dbReference type="SMART" id="SM00363"/>
    </source>
</evidence>
<comment type="catalytic activity">
    <reaction evidence="1">
        <text>a uridine in RNA = a pseudouridine in RNA</text>
        <dbReference type="Rhea" id="RHEA:48348"/>
        <dbReference type="Rhea" id="RHEA-COMP:12068"/>
        <dbReference type="Rhea" id="RHEA-COMP:12069"/>
        <dbReference type="ChEBI" id="CHEBI:65314"/>
        <dbReference type="ChEBI" id="CHEBI:65315"/>
    </reaction>
</comment>
<dbReference type="PANTHER" id="PTHR47683:SF2">
    <property type="entry name" value="RNA-BINDING S4 DOMAIN-CONTAINING PROTEIN"/>
    <property type="match status" value="1"/>
</dbReference>
<dbReference type="RefSeq" id="WP_013019641.1">
    <property type="nucleotide sequence ID" value="NC_013947.1"/>
</dbReference>
<dbReference type="AlphaFoldDB" id="D3Q521"/>
<dbReference type="GO" id="GO:0003723">
    <property type="term" value="F:RNA binding"/>
    <property type="evidence" value="ECO:0007669"/>
    <property type="project" value="UniProtKB-KW"/>
</dbReference>
<dbReference type="HOGENOM" id="CLU_024979_1_2_11"/>
<evidence type="ECO:0000313" key="8">
    <source>
        <dbReference type="Proteomes" id="UP000000844"/>
    </source>
</evidence>
<sequence length="244" mass="26701">MTAEPEGVRLQKVMAAAGIGSRRACENLIAAGRVTVNGKKAQLGNRVDPQHAVIHVDGERVITDTKLVHFALNKPRGYVSTMDDELKRPDLNEFTAGISERVFHVGRLDTESEGLLLLTNDGELGNRLTHPSYEIAKTYRCQVTGYAGPAIARRLAAGVVLEDGPVTVDDFKVIDEHADQALVEIVVHEGRKHVVRRLLAEVGLPVNRLVRTAIGDIRLANLKPGTLRKLRPDEIASLYRTVGL</sequence>
<dbReference type="InterPro" id="IPR050343">
    <property type="entry name" value="RsuA_PseudoU_synthase"/>
</dbReference>